<dbReference type="SUPFAM" id="SSF46689">
    <property type="entry name" value="Homeodomain-like"/>
    <property type="match status" value="1"/>
</dbReference>
<feature type="compositionally biased region" description="Low complexity" evidence="6">
    <location>
        <begin position="299"/>
        <end position="310"/>
    </location>
</feature>
<protein>
    <recommendedName>
        <fullName evidence="7">Homeobox domain-containing protein</fullName>
    </recommendedName>
</protein>
<dbReference type="InterPro" id="IPR009057">
    <property type="entry name" value="Homeodomain-like_sf"/>
</dbReference>
<dbReference type="InParanoid" id="F0ZD46"/>
<name>F0ZD46_DICPU</name>
<evidence type="ECO:0000313" key="8">
    <source>
        <dbReference type="EMBL" id="EGC38115.1"/>
    </source>
</evidence>
<dbReference type="PANTHER" id="PTHR11850">
    <property type="entry name" value="HOMEOBOX PROTEIN TRANSCRIPTION FACTORS"/>
    <property type="match status" value="1"/>
</dbReference>
<dbReference type="GO" id="GO:0005634">
    <property type="term" value="C:nucleus"/>
    <property type="evidence" value="ECO:0007669"/>
    <property type="project" value="UniProtKB-SubCell"/>
</dbReference>
<keyword evidence="5" id="KW-0175">Coiled coil</keyword>
<feature type="region of interest" description="Disordered" evidence="6">
    <location>
        <begin position="386"/>
        <end position="410"/>
    </location>
</feature>
<dbReference type="InterPro" id="IPR001356">
    <property type="entry name" value="HD"/>
</dbReference>
<accession>F0ZD46</accession>
<feature type="compositionally biased region" description="Low complexity" evidence="6">
    <location>
        <begin position="547"/>
        <end position="562"/>
    </location>
</feature>
<feature type="compositionally biased region" description="Low complexity" evidence="6">
    <location>
        <begin position="53"/>
        <end position="71"/>
    </location>
</feature>
<sequence>MINYCSNNNNSNNSSNINICNSITNNQTANQHDYIATTTSLIGSQTKEELDLNENNNNQSSNNNNNIRNNSNTPTFISNEFSNPSSSIIYPIPSLILNNFINNNINDTNNNQNCNKNNISIENQLPVFDGNITPIYTPSTTPNLPSDLKTETQIFISPPQTFLQYQPLQLIPTQQQFSFLQLPQQFLSPLFPQNQPPMYSFQNNYHASPIQITSLPYSPPNSQANISLAYDSDKTALKDKNNDNNDNINLDSSKNIIDNNNNNNIINNNNNNDTNINNNNKKKDKDNSKRKRDRDCDNSENNLESLNELSTTKNTSRRGNRNNTNNNSIINGNNILNINYLDIIREKQELIKIKIEKLTNQYQDIDRSRKEFLKEFFENPIMCGKSKEQVRDDSETNNDSDTDSNNNNNSNKGCGDGIIIGFKDFSKLNFKSLDYSLDNYIQQERIDIRSPIIKKSVDNLKKIFIKEIKTIELLRSDHLQLIQSIQSIQSIIRPNLFNDQDKIVQKNHLFGFFALLISHQKCLAFDFLYQLRPQNMDHTIPSTVSTLDLNSSTSSSPDQQPNDESLGSVNYLSTLKKNRRTLNENYKKFITNYFKNNSDHPYPTEEEKIIISALVDLSKYQRNNWFSNKRSREKNNRITNLKKQKEN</sequence>
<dbReference type="CDD" id="cd00086">
    <property type="entry name" value="homeodomain"/>
    <property type="match status" value="1"/>
</dbReference>
<dbReference type="EMBL" id="GL870983">
    <property type="protein sequence ID" value="EGC38115.1"/>
    <property type="molecule type" value="Genomic_DNA"/>
</dbReference>
<dbReference type="Pfam" id="PF05920">
    <property type="entry name" value="Homeobox_KN"/>
    <property type="match status" value="1"/>
</dbReference>
<proteinExistence type="predicted"/>
<dbReference type="KEGG" id="dpp:DICPUDRAFT_149222"/>
<dbReference type="GeneID" id="10502722"/>
<gene>
    <name evidence="8" type="ORF">DICPUDRAFT_149222</name>
</gene>
<dbReference type="InterPro" id="IPR008422">
    <property type="entry name" value="KN_HD"/>
</dbReference>
<evidence type="ECO:0000256" key="4">
    <source>
        <dbReference type="PROSITE-ProRule" id="PRU00108"/>
    </source>
</evidence>
<reference evidence="9" key="1">
    <citation type="journal article" date="2011" name="Genome Biol.">
        <title>Comparative genomics of the social amoebae Dictyostelium discoideum and Dictyostelium purpureum.</title>
        <authorList>
            <consortium name="US DOE Joint Genome Institute (JGI-PGF)"/>
            <person name="Sucgang R."/>
            <person name="Kuo A."/>
            <person name="Tian X."/>
            <person name="Salerno W."/>
            <person name="Parikh A."/>
            <person name="Feasley C.L."/>
            <person name="Dalin E."/>
            <person name="Tu H."/>
            <person name="Huang E."/>
            <person name="Barry K."/>
            <person name="Lindquist E."/>
            <person name="Shapiro H."/>
            <person name="Bruce D."/>
            <person name="Schmutz J."/>
            <person name="Salamov A."/>
            <person name="Fey P."/>
            <person name="Gaudet P."/>
            <person name="Anjard C."/>
            <person name="Babu M.M."/>
            <person name="Basu S."/>
            <person name="Bushmanova Y."/>
            <person name="van der Wel H."/>
            <person name="Katoh-Kurasawa M."/>
            <person name="Dinh C."/>
            <person name="Coutinho P.M."/>
            <person name="Saito T."/>
            <person name="Elias M."/>
            <person name="Schaap P."/>
            <person name="Kay R.R."/>
            <person name="Henrissat B."/>
            <person name="Eichinger L."/>
            <person name="Rivero F."/>
            <person name="Putnam N.H."/>
            <person name="West C.M."/>
            <person name="Loomis W.F."/>
            <person name="Chisholm R.L."/>
            <person name="Shaulsky G."/>
            <person name="Strassmann J.E."/>
            <person name="Queller D.C."/>
            <person name="Kuspa A."/>
            <person name="Grigoriev I.V."/>
        </authorList>
    </citation>
    <scope>NUCLEOTIDE SEQUENCE [LARGE SCALE GENOMIC DNA]</scope>
    <source>
        <strain evidence="9">QSDP1</strain>
    </source>
</reference>
<feature type="region of interest" description="Disordered" evidence="6">
    <location>
        <begin position="255"/>
        <end position="331"/>
    </location>
</feature>
<dbReference type="GO" id="GO:0003677">
    <property type="term" value="F:DNA binding"/>
    <property type="evidence" value="ECO:0007669"/>
    <property type="project" value="UniProtKB-UniRule"/>
</dbReference>
<organism evidence="8 9">
    <name type="scientific">Dictyostelium purpureum</name>
    <name type="common">Slime mold</name>
    <dbReference type="NCBI Taxonomy" id="5786"/>
    <lineage>
        <taxon>Eukaryota</taxon>
        <taxon>Amoebozoa</taxon>
        <taxon>Evosea</taxon>
        <taxon>Eumycetozoa</taxon>
        <taxon>Dictyostelia</taxon>
        <taxon>Dictyosteliales</taxon>
        <taxon>Dictyosteliaceae</taxon>
        <taxon>Dictyostelium</taxon>
    </lineage>
</organism>
<dbReference type="STRING" id="5786.F0ZD46"/>
<dbReference type="PROSITE" id="PS50071">
    <property type="entry name" value="HOMEOBOX_2"/>
    <property type="match status" value="1"/>
</dbReference>
<keyword evidence="3 4" id="KW-0539">Nucleus</keyword>
<dbReference type="SMART" id="SM00389">
    <property type="entry name" value="HOX"/>
    <property type="match status" value="1"/>
</dbReference>
<dbReference type="eggNOG" id="ENOG502RHA1">
    <property type="taxonomic scope" value="Eukaryota"/>
</dbReference>
<feature type="compositionally biased region" description="Basic and acidic residues" evidence="6">
    <location>
        <begin position="281"/>
        <end position="297"/>
    </location>
</feature>
<evidence type="ECO:0000313" key="9">
    <source>
        <dbReference type="Proteomes" id="UP000001064"/>
    </source>
</evidence>
<comment type="subcellular location">
    <subcellularLocation>
        <location evidence="4">Nucleus</location>
    </subcellularLocation>
</comment>
<dbReference type="Gene3D" id="1.10.10.60">
    <property type="entry name" value="Homeodomain-like"/>
    <property type="match status" value="1"/>
</dbReference>
<keyword evidence="2 4" id="KW-0371">Homeobox</keyword>
<dbReference type="OrthoDB" id="10056939at2759"/>
<feature type="compositionally biased region" description="Low complexity" evidence="6">
    <location>
        <begin position="255"/>
        <end position="279"/>
    </location>
</feature>
<dbReference type="VEuPathDB" id="AmoebaDB:DICPUDRAFT_149222"/>
<feature type="coiled-coil region" evidence="5">
    <location>
        <begin position="341"/>
        <end position="375"/>
    </location>
</feature>
<evidence type="ECO:0000256" key="2">
    <source>
        <dbReference type="ARBA" id="ARBA00023155"/>
    </source>
</evidence>
<dbReference type="OMA" id="FLMACTH"/>
<keyword evidence="9" id="KW-1185">Reference proteome</keyword>
<evidence type="ECO:0000256" key="1">
    <source>
        <dbReference type="ARBA" id="ARBA00023125"/>
    </source>
</evidence>
<dbReference type="GO" id="GO:0006355">
    <property type="term" value="P:regulation of DNA-templated transcription"/>
    <property type="evidence" value="ECO:0007669"/>
    <property type="project" value="InterPro"/>
</dbReference>
<evidence type="ECO:0000259" key="7">
    <source>
        <dbReference type="PROSITE" id="PS50071"/>
    </source>
</evidence>
<feature type="compositionally biased region" description="Low complexity" evidence="6">
    <location>
        <begin position="321"/>
        <end position="331"/>
    </location>
</feature>
<feature type="DNA-binding region" description="Homeobox" evidence="4">
    <location>
        <begin position="575"/>
        <end position="637"/>
    </location>
</feature>
<feature type="region of interest" description="Disordered" evidence="6">
    <location>
        <begin position="547"/>
        <end position="568"/>
    </location>
</feature>
<evidence type="ECO:0000256" key="6">
    <source>
        <dbReference type="SAM" id="MobiDB-lite"/>
    </source>
</evidence>
<dbReference type="RefSeq" id="XP_003285329.1">
    <property type="nucleotide sequence ID" value="XM_003285281.1"/>
</dbReference>
<evidence type="ECO:0000256" key="3">
    <source>
        <dbReference type="ARBA" id="ARBA00023242"/>
    </source>
</evidence>
<dbReference type="Proteomes" id="UP000001064">
    <property type="component" value="Unassembled WGS sequence"/>
</dbReference>
<evidence type="ECO:0000256" key="5">
    <source>
        <dbReference type="SAM" id="Coils"/>
    </source>
</evidence>
<feature type="region of interest" description="Disordered" evidence="6">
    <location>
        <begin position="52"/>
        <end position="71"/>
    </location>
</feature>
<dbReference type="InterPro" id="IPR050224">
    <property type="entry name" value="TALE_homeobox"/>
</dbReference>
<dbReference type="AlphaFoldDB" id="F0ZD46"/>
<keyword evidence="1 4" id="KW-0238">DNA-binding</keyword>
<feature type="domain" description="Homeobox" evidence="7">
    <location>
        <begin position="573"/>
        <end position="636"/>
    </location>
</feature>